<protein>
    <submittedName>
        <fullName evidence="2">Uncharacterized protein</fullName>
    </submittedName>
</protein>
<evidence type="ECO:0000313" key="2">
    <source>
        <dbReference type="EMBL" id="SFK03481.1"/>
    </source>
</evidence>
<keyword evidence="1" id="KW-1133">Transmembrane helix</keyword>
<gene>
    <name evidence="2" type="ORF">SAMN04487936_106236</name>
</gene>
<reference evidence="3" key="1">
    <citation type="submission" date="2016-10" db="EMBL/GenBank/DDBJ databases">
        <authorList>
            <person name="Varghese N."/>
            <person name="Submissions S."/>
        </authorList>
    </citation>
    <scope>NUCLEOTIDE SEQUENCE [LARGE SCALE GENOMIC DNA]</scope>
    <source>
        <strain evidence="3">CGMCC 1.3704</strain>
    </source>
</reference>
<organism evidence="2 3">
    <name type="scientific">Halobacillus dabanensis</name>
    <dbReference type="NCBI Taxonomy" id="240302"/>
    <lineage>
        <taxon>Bacteria</taxon>
        <taxon>Bacillati</taxon>
        <taxon>Bacillota</taxon>
        <taxon>Bacilli</taxon>
        <taxon>Bacillales</taxon>
        <taxon>Bacillaceae</taxon>
        <taxon>Halobacillus</taxon>
    </lineage>
</organism>
<dbReference type="OrthoDB" id="2971707at2"/>
<feature type="transmembrane region" description="Helical" evidence="1">
    <location>
        <begin position="30"/>
        <end position="48"/>
    </location>
</feature>
<keyword evidence="1" id="KW-0812">Transmembrane</keyword>
<evidence type="ECO:0000313" key="3">
    <source>
        <dbReference type="Proteomes" id="UP000183557"/>
    </source>
</evidence>
<keyword evidence="3" id="KW-1185">Reference proteome</keyword>
<feature type="transmembrane region" description="Helical" evidence="1">
    <location>
        <begin position="7"/>
        <end position="24"/>
    </location>
</feature>
<name>A0A1I3WAJ4_HALDA</name>
<dbReference type="AlphaFoldDB" id="A0A1I3WAJ4"/>
<sequence>MKKAAKYITNSVIIALLIILNLFTDYHFPWLYLWLFLAPAIIIDQAIVMPAKRKKKIGSIFRFSFAFLMLGFAIYELIIG</sequence>
<feature type="transmembrane region" description="Helical" evidence="1">
    <location>
        <begin position="60"/>
        <end position="79"/>
    </location>
</feature>
<keyword evidence="1" id="KW-0472">Membrane</keyword>
<dbReference type="EMBL" id="FOSB01000006">
    <property type="protein sequence ID" value="SFK03481.1"/>
    <property type="molecule type" value="Genomic_DNA"/>
</dbReference>
<evidence type="ECO:0000256" key="1">
    <source>
        <dbReference type="SAM" id="Phobius"/>
    </source>
</evidence>
<proteinExistence type="predicted"/>
<accession>A0A1I3WAJ4</accession>
<dbReference type="RefSeq" id="WP_075036839.1">
    <property type="nucleotide sequence ID" value="NZ_FOSB01000006.1"/>
</dbReference>
<dbReference type="Proteomes" id="UP000183557">
    <property type="component" value="Unassembled WGS sequence"/>
</dbReference>